<feature type="region of interest" description="Disordered" evidence="2">
    <location>
        <begin position="1"/>
        <end position="45"/>
    </location>
</feature>
<dbReference type="InterPro" id="IPR050654">
    <property type="entry name" value="AChE-related_enzymes"/>
</dbReference>
<proteinExistence type="inferred from homology"/>
<accession>A0A9W9LI13</accession>
<evidence type="ECO:0000313" key="4">
    <source>
        <dbReference type="Proteomes" id="UP001146351"/>
    </source>
</evidence>
<protein>
    <recommendedName>
        <fullName evidence="5">Carboxylesterase type B domain-containing protein</fullName>
    </recommendedName>
</protein>
<gene>
    <name evidence="3" type="ORF">N7492_009581</name>
</gene>
<dbReference type="InterPro" id="IPR029058">
    <property type="entry name" value="AB_hydrolase_fold"/>
</dbReference>
<dbReference type="GO" id="GO:0017000">
    <property type="term" value="P:antibiotic biosynthetic process"/>
    <property type="evidence" value="ECO:0007669"/>
    <property type="project" value="UniProtKB-ARBA"/>
</dbReference>
<sequence>MGETEHQGILAATQIASPSGENLREDAGKNRTDWMSTNHNGASDSGAYSVGAHLVTNGGDHEGLFRAAIMESGNAIGPPYNGTEWHLVDRAGTPQISYRKGQIAKVPILLGTDTDEGTSFGTTGTDTDEQWHRAVDQTPVQAVCVHGRGSDNGGTAWMLAQTMSNLGKSVYSHRWNVAALNSTGLIGEQHFAELPFVFANPLQNITALGSDPARLHLGQMVARMWASFVTDLDPNGHGVLHIPQWPRYSSQATNFVFRLPRDTSYVERDDYRASGMDFINRISR</sequence>
<dbReference type="GO" id="GO:0072330">
    <property type="term" value="P:monocarboxylic acid biosynthetic process"/>
    <property type="evidence" value="ECO:0007669"/>
    <property type="project" value="UniProtKB-ARBA"/>
</dbReference>
<organism evidence="3 4">
    <name type="scientific">Penicillium capsulatum</name>
    <dbReference type="NCBI Taxonomy" id="69766"/>
    <lineage>
        <taxon>Eukaryota</taxon>
        <taxon>Fungi</taxon>
        <taxon>Dikarya</taxon>
        <taxon>Ascomycota</taxon>
        <taxon>Pezizomycotina</taxon>
        <taxon>Eurotiomycetes</taxon>
        <taxon>Eurotiomycetidae</taxon>
        <taxon>Eurotiales</taxon>
        <taxon>Aspergillaceae</taxon>
        <taxon>Penicillium</taxon>
    </lineage>
</organism>
<dbReference type="PANTHER" id="PTHR43918:SF4">
    <property type="entry name" value="CARBOXYLIC ESTER HYDROLASE"/>
    <property type="match status" value="1"/>
</dbReference>
<comment type="caution">
    <text evidence="3">The sequence shown here is derived from an EMBL/GenBank/DDBJ whole genome shotgun (WGS) entry which is preliminary data.</text>
</comment>
<reference evidence="3" key="2">
    <citation type="journal article" date="2023" name="IMA Fungus">
        <title>Comparative genomic study of the Penicillium genus elucidates a diverse pangenome and 15 lateral gene transfer events.</title>
        <authorList>
            <person name="Petersen C."/>
            <person name="Sorensen T."/>
            <person name="Nielsen M.R."/>
            <person name="Sondergaard T.E."/>
            <person name="Sorensen J.L."/>
            <person name="Fitzpatrick D.A."/>
            <person name="Frisvad J.C."/>
            <person name="Nielsen K.L."/>
        </authorList>
    </citation>
    <scope>NUCLEOTIDE SEQUENCE</scope>
    <source>
        <strain evidence="3">IBT 21917</strain>
    </source>
</reference>
<comment type="similarity">
    <text evidence="1">Belongs to the type-B carboxylesterase/lipase family.</text>
</comment>
<evidence type="ECO:0000313" key="3">
    <source>
        <dbReference type="EMBL" id="KAJ5156778.1"/>
    </source>
</evidence>
<evidence type="ECO:0008006" key="5">
    <source>
        <dbReference type="Google" id="ProtNLM"/>
    </source>
</evidence>
<evidence type="ECO:0000256" key="1">
    <source>
        <dbReference type="ARBA" id="ARBA00005964"/>
    </source>
</evidence>
<name>A0A9W9LI13_9EURO</name>
<reference evidence="3" key="1">
    <citation type="submission" date="2022-11" db="EMBL/GenBank/DDBJ databases">
        <authorList>
            <person name="Petersen C."/>
        </authorList>
    </citation>
    <scope>NUCLEOTIDE SEQUENCE</scope>
    <source>
        <strain evidence="3">IBT 21917</strain>
    </source>
</reference>
<feature type="compositionally biased region" description="Polar residues" evidence="2">
    <location>
        <begin position="33"/>
        <end position="43"/>
    </location>
</feature>
<dbReference type="EMBL" id="JAPQKO010000006">
    <property type="protein sequence ID" value="KAJ5156778.1"/>
    <property type="molecule type" value="Genomic_DNA"/>
</dbReference>
<dbReference type="Gene3D" id="3.40.50.1820">
    <property type="entry name" value="alpha/beta hydrolase"/>
    <property type="match status" value="2"/>
</dbReference>
<keyword evidence="4" id="KW-1185">Reference proteome</keyword>
<evidence type="ECO:0000256" key="2">
    <source>
        <dbReference type="SAM" id="MobiDB-lite"/>
    </source>
</evidence>
<dbReference type="PANTHER" id="PTHR43918">
    <property type="entry name" value="ACETYLCHOLINESTERASE"/>
    <property type="match status" value="1"/>
</dbReference>
<dbReference type="GO" id="GO:0052689">
    <property type="term" value="F:carboxylic ester hydrolase activity"/>
    <property type="evidence" value="ECO:0007669"/>
    <property type="project" value="TreeGrafter"/>
</dbReference>
<feature type="compositionally biased region" description="Basic and acidic residues" evidence="2">
    <location>
        <begin position="22"/>
        <end position="32"/>
    </location>
</feature>
<dbReference type="AlphaFoldDB" id="A0A9W9LI13"/>
<dbReference type="SUPFAM" id="SSF53474">
    <property type="entry name" value="alpha/beta-Hydrolases"/>
    <property type="match status" value="1"/>
</dbReference>
<dbReference type="OrthoDB" id="408631at2759"/>
<dbReference type="Proteomes" id="UP001146351">
    <property type="component" value="Unassembled WGS sequence"/>
</dbReference>